<dbReference type="Proteomes" id="UP000660262">
    <property type="component" value="Unassembled WGS sequence"/>
</dbReference>
<keyword evidence="8" id="KW-0333">Golgi apparatus</keyword>
<dbReference type="PANTHER" id="PTHR11987:SF36">
    <property type="entry name" value="SIA-ALPHA-2,3-GAL-BETA-1,4-GLCNAC-R:ALPHA 2,8-SIALYLTRANSFERASE"/>
    <property type="match status" value="1"/>
</dbReference>
<evidence type="ECO:0000256" key="7">
    <source>
        <dbReference type="ARBA" id="ARBA00022989"/>
    </source>
</evidence>
<comment type="similarity">
    <text evidence="2">Belongs to the glycosyltransferase 29 family.</text>
</comment>
<accession>A0A830HBW2</accession>
<dbReference type="OrthoDB" id="10264956at2759"/>
<dbReference type="Pfam" id="PF00777">
    <property type="entry name" value="Glyco_transf_29"/>
    <property type="match status" value="2"/>
</dbReference>
<evidence type="ECO:0000313" key="13">
    <source>
        <dbReference type="EMBL" id="GHP04856.1"/>
    </source>
</evidence>
<keyword evidence="3 13" id="KW-0328">Glycosyltransferase</keyword>
<dbReference type="PIRSF" id="PIRSF005557">
    <property type="entry name" value="Sialyl_trans"/>
    <property type="match status" value="1"/>
</dbReference>
<keyword evidence="5" id="KW-0812">Transmembrane</keyword>
<keyword evidence="11" id="KW-0325">Glycoprotein</keyword>
<evidence type="ECO:0000313" key="14">
    <source>
        <dbReference type="Proteomes" id="UP000660262"/>
    </source>
</evidence>
<comment type="caution">
    <text evidence="13">The sequence shown here is derived from an EMBL/GenBank/DDBJ whole genome shotgun (WGS) entry which is preliminary data.</text>
</comment>
<dbReference type="EMBL" id="BNJQ01000008">
    <property type="protein sequence ID" value="GHP04856.1"/>
    <property type="molecule type" value="Genomic_DNA"/>
</dbReference>
<reference evidence="13" key="1">
    <citation type="submission" date="2020-10" db="EMBL/GenBank/DDBJ databases">
        <title>Unveiling of a novel bifunctional photoreceptor, Dualchrome1, isolated from a cosmopolitan green alga.</title>
        <authorList>
            <person name="Suzuki S."/>
            <person name="Kawachi M."/>
        </authorList>
    </citation>
    <scope>NUCLEOTIDE SEQUENCE</scope>
    <source>
        <strain evidence="13">NIES 2893</strain>
    </source>
</reference>
<evidence type="ECO:0000256" key="9">
    <source>
        <dbReference type="ARBA" id="ARBA00023136"/>
    </source>
</evidence>
<evidence type="ECO:0000256" key="6">
    <source>
        <dbReference type="ARBA" id="ARBA00022968"/>
    </source>
</evidence>
<keyword evidence="7" id="KW-1133">Transmembrane helix</keyword>
<dbReference type="InterPro" id="IPR012163">
    <property type="entry name" value="Sialyl_trans"/>
</dbReference>
<dbReference type="InterPro" id="IPR050943">
    <property type="entry name" value="Glycosyltr_29_Sialyltrsf"/>
</dbReference>
<evidence type="ECO:0000256" key="11">
    <source>
        <dbReference type="ARBA" id="ARBA00023180"/>
    </source>
</evidence>
<evidence type="ECO:0000256" key="8">
    <source>
        <dbReference type="ARBA" id="ARBA00023034"/>
    </source>
</evidence>
<evidence type="ECO:0000256" key="1">
    <source>
        <dbReference type="ARBA" id="ARBA00004323"/>
    </source>
</evidence>
<evidence type="ECO:0000256" key="2">
    <source>
        <dbReference type="ARBA" id="ARBA00006003"/>
    </source>
</evidence>
<proteinExistence type="inferred from homology"/>
<feature type="compositionally biased region" description="Low complexity" evidence="12">
    <location>
        <begin position="172"/>
        <end position="189"/>
    </location>
</feature>
<evidence type="ECO:0000256" key="10">
    <source>
        <dbReference type="ARBA" id="ARBA00023157"/>
    </source>
</evidence>
<evidence type="ECO:0000256" key="12">
    <source>
        <dbReference type="SAM" id="MobiDB-lite"/>
    </source>
</evidence>
<name>A0A830HBW2_9CHLO</name>
<dbReference type="GO" id="GO:0000139">
    <property type="term" value="C:Golgi membrane"/>
    <property type="evidence" value="ECO:0007669"/>
    <property type="project" value="UniProtKB-SubCell"/>
</dbReference>
<dbReference type="AlphaFoldDB" id="A0A830HBW2"/>
<keyword evidence="10" id="KW-1015">Disulfide bond</keyword>
<evidence type="ECO:0000256" key="5">
    <source>
        <dbReference type="ARBA" id="ARBA00022692"/>
    </source>
</evidence>
<dbReference type="GO" id="GO:0008373">
    <property type="term" value="F:sialyltransferase activity"/>
    <property type="evidence" value="ECO:0007669"/>
    <property type="project" value="InterPro"/>
</dbReference>
<dbReference type="Gene3D" id="3.90.1480.20">
    <property type="entry name" value="Glycosyl transferase family 29"/>
    <property type="match status" value="1"/>
</dbReference>
<evidence type="ECO:0000256" key="4">
    <source>
        <dbReference type="ARBA" id="ARBA00022679"/>
    </source>
</evidence>
<dbReference type="InterPro" id="IPR038578">
    <property type="entry name" value="GT29-like_sf"/>
</dbReference>
<sequence length="354" mass="38237">MGYIAVNARMSAPGMRDALRRADCAVEEPGSDGKLVTYIPVGQFHGDACTVRARIPREIAELLPRNDVSLHHRSCAVVGNSASLSGKQHGKAIDAHDAVIRINGAPTDGFEVDVGTKTTYDVVNHHHAARIAWPASSQDTAADLQDATMPTKPRRKKRSAVGIGWETFTGSLLSSDDSPSPSAQPQSSPTFEEGRATLVLVESIMYRAYERLYAPLFEHRPPPDTLVLSPSFGLRAIELWYENLGAAEDASASTDNGDVMLTLRSDGRCARHRDGSFARGRAGTTCARPLSGWYATLFAVAICERVNVYGFSDGTSASMHYFDNTTAFQSTHAFGATQRSVRSLAEALPVRLIA</sequence>
<protein>
    <submittedName>
        <fullName evidence="13">CMP-N-acetylneuraminate-beta-galactosamide-alpha-2,3-sialyltransferase 2</fullName>
    </submittedName>
</protein>
<keyword evidence="14" id="KW-1185">Reference proteome</keyword>
<comment type="subcellular location">
    <subcellularLocation>
        <location evidence="1">Golgi apparatus membrane</location>
        <topology evidence="1">Single-pass type II membrane protein</topology>
    </subcellularLocation>
</comment>
<keyword evidence="6" id="KW-0735">Signal-anchor</keyword>
<organism evidence="13 14">
    <name type="scientific">Pycnococcus provasolii</name>
    <dbReference type="NCBI Taxonomy" id="41880"/>
    <lineage>
        <taxon>Eukaryota</taxon>
        <taxon>Viridiplantae</taxon>
        <taxon>Chlorophyta</taxon>
        <taxon>Pseudoscourfieldiophyceae</taxon>
        <taxon>Pseudoscourfieldiales</taxon>
        <taxon>Pycnococcaceae</taxon>
        <taxon>Pycnococcus</taxon>
    </lineage>
</organism>
<evidence type="ECO:0000256" key="3">
    <source>
        <dbReference type="ARBA" id="ARBA00022676"/>
    </source>
</evidence>
<keyword evidence="4 13" id="KW-0808">Transferase</keyword>
<gene>
    <name evidence="13" type="ORF">PPROV_000360800</name>
</gene>
<feature type="region of interest" description="Disordered" evidence="12">
    <location>
        <begin position="172"/>
        <end position="191"/>
    </location>
</feature>
<dbReference type="PANTHER" id="PTHR11987">
    <property type="entry name" value="ALPHA-2,8-SIALYLTRANSFERASE"/>
    <property type="match status" value="1"/>
</dbReference>
<keyword evidence="9" id="KW-0472">Membrane</keyword>
<dbReference type="InterPro" id="IPR001675">
    <property type="entry name" value="Glyco_trans_29"/>
</dbReference>